<dbReference type="RefSeq" id="XP_013246478.1">
    <property type="nucleotide sequence ID" value="XM_013391024.1"/>
</dbReference>
<proteinExistence type="predicted"/>
<gene>
    <name evidence="2" type="ORF">K437DRAFT_253001</name>
</gene>
<dbReference type="OrthoDB" id="59229at2759"/>
<dbReference type="EMBL" id="JMSN01000001">
    <property type="protein sequence ID" value="KDN53634.1"/>
    <property type="molecule type" value="Genomic_DNA"/>
</dbReference>
<feature type="region of interest" description="Disordered" evidence="1">
    <location>
        <begin position="223"/>
        <end position="281"/>
    </location>
</feature>
<comment type="caution">
    <text evidence="2">The sequence shown here is derived from an EMBL/GenBank/DDBJ whole genome shotgun (WGS) entry which is preliminary data.</text>
</comment>
<reference evidence="2 3" key="1">
    <citation type="submission" date="2014-05" db="EMBL/GenBank/DDBJ databases">
        <title>Draft genome sequence of a rare smut relative, Tilletiaria anomala UBC 951.</title>
        <authorList>
            <consortium name="DOE Joint Genome Institute"/>
            <person name="Toome M."/>
            <person name="Kuo A."/>
            <person name="Henrissat B."/>
            <person name="Lipzen A."/>
            <person name="Tritt A."/>
            <person name="Yoshinaga Y."/>
            <person name="Zane M."/>
            <person name="Barry K."/>
            <person name="Grigoriev I.V."/>
            <person name="Spatafora J.W."/>
            <person name="Aimea M.C."/>
        </authorList>
    </citation>
    <scope>NUCLEOTIDE SEQUENCE [LARGE SCALE GENOMIC DNA]</scope>
    <source>
        <strain evidence="2 3">UBC 951</strain>
    </source>
</reference>
<evidence type="ECO:0000313" key="3">
    <source>
        <dbReference type="Proteomes" id="UP000027361"/>
    </source>
</evidence>
<feature type="compositionally biased region" description="Low complexity" evidence="1">
    <location>
        <begin position="251"/>
        <end position="263"/>
    </location>
</feature>
<organism evidence="2 3">
    <name type="scientific">Tilletiaria anomala (strain ATCC 24038 / CBS 436.72 / UBC 951)</name>
    <dbReference type="NCBI Taxonomy" id="1037660"/>
    <lineage>
        <taxon>Eukaryota</taxon>
        <taxon>Fungi</taxon>
        <taxon>Dikarya</taxon>
        <taxon>Basidiomycota</taxon>
        <taxon>Ustilaginomycotina</taxon>
        <taxon>Exobasidiomycetes</taxon>
        <taxon>Georgefischeriales</taxon>
        <taxon>Tilletiariaceae</taxon>
        <taxon>Tilletiaria</taxon>
    </lineage>
</organism>
<dbReference type="HOGENOM" id="CLU_842459_0_0_1"/>
<dbReference type="Proteomes" id="UP000027361">
    <property type="component" value="Unassembled WGS sequence"/>
</dbReference>
<evidence type="ECO:0000256" key="1">
    <source>
        <dbReference type="SAM" id="MobiDB-lite"/>
    </source>
</evidence>
<name>A0A066WRK6_TILAU</name>
<sequence>MCALHSGCACSHDPRSPLSRKALQLLRNNAGHVRLPSQASGGLLATSLELASGSGAGAASPFLQSAKDRDEAATKALSDEEDDRSGVNSSKEYATEWLKRAARSDSYGGAGQYGEFELQIQDRHAQPPTDSQMKSILRYLKSTPVPAVTPPPEFDLADTNFLDTSAETGVNGARVAGAGAGSSTGVRPNTAAALRKIRQLQMKAQVAKDAAERKRHVRLLDADLTVDSLPRPPIEPAMTPETEGDDPSVIQQQQQHPQHQKQPASHLDHLSSASNPASTPSIRDGPLCVWWDEGMAATSVAGVQAMLERMKEVNAQHASSRNGGAGCLVM</sequence>
<dbReference type="GeneID" id="25263455"/>
<accession>A0A066WRK6</accession>
<dbReference type="InParanoid" id="A0A066WRK6"/>
<feature type="region of interest" description="Disordered" evidence="1">
    <location>
        <begin position="59"/>
        <end position="90"/>
    </location>
</feature>
<dbReference type="AlphaFoldDB" id="A0A066WRK6"/>
<feature type="compositionally biased region" description="Polar residues" evidence="1">
    <location>
        <begin position="271"/>
        <end position="281"/>
    </location>
</feature>
<keyword evidence="3" id="KW-1185">Reference proteome</keyword>
<protein>
    <submittedName>
        <fullName evidence="2">Uncharacterized protein</fullName>
    </submittedName>
</protein>
<evidence type="ECO:0000313" key="2">
    <source>
        <dbReference type="EMBL" id="KDN53634.1"/>
    </source>
</evidence>